<evidence type="ECO:0000256" key="1">
    <source>
        <dbReference type="SAM" id="MobiDB-lite"/>
    </source>
</evidence>
<protein>
    <recommendedName>
        <fullName evidence="4">Addiction module component</fullName>
    </recommendedName>
</protein>
<dbReference type="KEGG" id="acaf:CA12_04560"/>
<proteinExistence type="predicted"/>
<reference evidence="2 3" key="1">
    <citation type="submission" date="2019-02" db="EMBL/GenBank/DDBJ databases">
        <title>Deep-cultivation of Planctomycetes and their phenomic and genomic characterization uncovers novel biology.</title>
        <authorList>
            <person name="Wiegand S."/>
            <person name="Jogler M."/>
            <person name="Boedeker C."/>
            <person name="Pinto D."/>
            <person name="Vollmers J."/>
            <person name="Rivas-Marin E."/>
            <person name="Kohn T."/>
            <person name="Peeters S.H."/>
            <person name="Heuer A."/>
            <person name="Rast P."/>
            <person name="Oberbeckmann S."/>
            <person name="Bunk B."/>
            <person name="Jeske O."/>
            <person name="Meyerdierks A."/>
            <person name="Storesund J.E."/>
            <person name="Kallscheuer N."/>
            <person name="Luecker S."/>
            <person name="Lage O.M."/>
            <person name="Pohl T."/>
            <person name="Merkel B.J."/>
            <person name="Hornburger P."/>
            <person name="Mueller R.-W."/>
            <person name="Bruemmer F."/>
            <person name="Labrenz M."/>
            <person name="Spormann A.M."/>
            <person name="Op den Camp H."/>
            <person name="Overmann J."/>
            <person name="Amann R."/>
            <person name="Jetten M.S.M."/>
            <person name="Mascher T."/>
            <person name="Medema M.H."/>
            <person name="Devos D.P."/>
            <person name="Kaster A.-K."/>
            <person name="Ovreas L."/>
            <person name="Rohde M."/>
            <person name="Galperin M.Y."/>
            <person name="Jogler C."/>
        </authorList>
    </citation>
    <scope>NUCLEOTIDE SEQUENCE [LARGE SCALE GENOMIC DNA]</scope>
    <source>
        <strain evidence="2 3">CA12</strain>
    </source>
</reference>
<dbReference type="InterPro" id="IPR013406">
    <property type="entry name" value="CHP02574_addiction_mod"/>
</dbReference>
<dbReference type="AlphaFoldDB" id="A0A517P4T1"/>
<dbReference type="RefSeq" id="WP_145357170.1">
    <property type="nucleotide sequence ID" value="NZ_CP036265.1"/>
</dbReference>
<dbReference type="EMBL" id="CP036265">
    <property type="protein sequence ID" value="QDT14383.1"/>
    <property type="molecule type" value="Genomic_DNA"/>
</dbReference>
<evidence type="ECO:0000313" key="3">
    <source>
        <dbReference type="Proteomes" id="UP000318741"/>
    </source>
</evidence>
<keyword evidence="3" id="KW-1185">Reference proteome</keyword>
<dbReference type="Proteomes" id="UP000318741">
    <property type="component" value="Chromosome"/>
</dbReference>
<gene>
    <name evidence="2" type="ORF">CA12_04560</name>
</gene>
<name>A0A517P4T1_9PLAN</name>
<organism evidence="2 3">
    <name type="scientific">Alienimonas californiensis</name>
    <dbReference type="NCBI Taxonomy" id="2527989"/>
    <lineage>
        <taxon>Bacteria</taxon>
        <taxon>Pseudomonadati</taxon>
        <taxon>Planctomycetota</taxon>
        <taxon>Planctomycetia</taxon>
        <taxon>Planctomycetales</taxon>
        <taxon>Planctomycetaceae</taxon>
        <taxon>Alienimonas</taxon>
    </lineage>
</organism>
<dbReference type="NCBIfam" id="TIGR02574">
    <property type="entry name" value="stabl_TIGR02574"/>
    <property type="match status" value="1"/>
</dbReference>
<sequence>MSTIVEAPDFAPLSPAAEALYRQASSLSEGDQMGLADRLTGFRPAGSPAPTAAERAELDRRVAGFHEGTDPGTPWEQVRERMQALIENLSEEDSQGALG</sequence>
<evidence type="ECO:0008006" key="4">
    <source>
        <dbReference type="Google" id="ProtNLM"/>
    </source>
</evidence>
<evidence type="ECO:0000313" key="2">
    <source>
        <dbReference type="EMBL" id="QDT14383.1"/>
    </source>
</evidence>
<accession>A0A517P4T1</accession>
<feature type="region of interest" description="Disordered" evidence="1">
    <location>
        <begin position="26"/>
        <end position="55"/>
    </location>
</feature>
<dbReference type="Pfam" id="PF09720">
    <property type="entry name" value="Unstab_antitox"/>
    <property type="match status" value="1"/>
</dbReference>